<dbReference type="EMBL" id="GEBQ01023418">
    <property type="protein sequence ID" value="JAT16559.1"/>
    <property type="molecule type" value="Transcribed_RNA"/>
</dbReference>
<protein>
    <submittedName>
        <fullName evidence="1">Uncharacterized protein</fullName>
    </submittedName>
</protein>
<accession>A0A1B6KYM9</accession>
<name>A0A1B6KYM9_9HEMI</name>
<dbReference type="AlphaFoldDB" id="A0A1B6KYM9"/>
<feature type="non-terminal residue" evidence="1">
    <location>
        <position position="1"/>
    </location>
</feature>
<sequence length="206" mass="22625">PCLADEAENFITINTKATVTKSEASSAAEKELPLSLKLDLQKAQNSIGQSLETPDVPVISSSLEKTPSSFVTLSKVYTSKEKLKELETCLDSVKLDKNSLSSKEDLDVMYVGEEVVFPDDDMDCIVNEEVVETTEYLVSSSSSSHPAVVLTKAVHDITAEDEVEFSKDLLAPPDVMEESSSDYGYESYDSPISEPDQLVNLFPELW</sequence>
<evidence type="ECO:0000313" key="1">
    <source>
        <dbReference type="EMBL" id="JAT16559.1"/>
    </source>
</evidence>
<gene>
    <name evidence="1" type="ORF">g.26651</name>
</gene>
<proteinExistence type="predicted"/>
<organism evidence="1">
    <name type="scientific">Graphocephala atropunctata</name>
    <dbReference type="NCBI Taxonomy" id="36148"/>
    <lineage>
        <taxon>Eukaryota</taxon>
        <taxon>Metazoa</taxon>
        <taxon>Ecdysozoa</taxon>
        <taxon>Arthropoda</taxon>
        <taxon>Hexapoda</taxon>
        <taxon>Insecta</taxon>
        <taxon>Pterygota</taxon>
        <taxon>Neoptera</taxon>
        <taxon>Paraneoptera</taxon>
        <taxon>Hemiptera</taxon>
        <taxon>Auchenorrhyncha</taxon>
        <taxon>Membracoidea</taxon>
        <taxon>Cicadellidae</taxon>
        <taxon>Cicadellinae</taxon>
        <taxon>Cicadellini</taxon>
        <taxon>Graphocephala</taxon>
    </lineage>
</organism>
<reference evidence="1" key="1">
    <citation type="submission" date="2015-11" db="EMBL/GenBank/DDBJ databases">
        <title>De novo transcriptome assembly of four potential Pierce s Disease insect vectors from Arizona vineyards.</title>
        <authorList>
            <person name="Tassone E.E."/>
        </authorList>
    </citation>
    <scope>NUCLEOTIDE SEQUENCE</scope>
</reference>